<proteinExistence type="predicted"/>
<reference evidence="1" key="2">
    <citation type="submission" date="2022-01" db="EMBL/GenBank/DDBJ databases">
        <authorList>
            <person name="Yamashiro T."/>
            <person name="Shiraishi A."/>
            <person name="Satake H."/>
            <person name="Nakayama K."/>
        </authorList>
    </citation>
    <scope>NUCLEOTIDE SEQUENCE</scope>
</reference>
<keyword evidence="2" id="KW-1185">Reference proteome</keyword>
<comment type="caution">
    <text evidence="1">The sequence shown here is derived from an EMBL/GenBank/DDBJ whole genome shotgun (WGS) entry which is preliminary data.</text>
</comment>
<dbReference type="EMBL" id="BQNB010016935">
    <property type="protein sequence ID" value="GJT57478.1"/>
    <property type="molecule type" value="Genomic_DNA"/>
</dbReference>
<gene>
    <name evidence="1" type="ORF">Tco_0992532</name>
</gene>
<organism evidence="1 2">
    <name type="scientific">Tanacetum coccineum</name>
    <dbReference type="NCBI Taxonomy" id="301880"/>
    <lineage>
        <taxon>Eukaryota</taxon>
        <taxon>Viridiplantae</taxon>
        <taxon>Streptophyta</taxon>
        <taxon>Embryophyta</taxon>
        <taxon>Tracheophyta</taxon>
        <taxon>Spermatophyta</taxon>
        <taxon>Magnoliopsida</taxon>
        <taxon>eudicotyledons</taxon>
        <taxon>Gunneridae</taxon>
        <taxon>Pentapetalae</taxon>
        <taxon>asterids</taxon>
        <taxon>campanulids</taxon>
        <taxon>Asterales</taxon>
        <taxon>Asteraceae</taxon>
        <taxon>Asteroideae</taxon>
        <taxon>Anthemideae</taxon>
        <taxon>Anthemidinae</taxon>
        <taxon>Tanacetum</taxon>
    </lineage>
</organism>
<evidence type="ECO:0000313" key="1">
    <source>
        <dbReference type="EMBL" id="GJT57478.1"/>
    </source>
</evidence>
<protein>
    <submittedName>
        <fullName evidence="1">Uncharacterized protein</fullName>
    </submittedName>
</protein>
<sequence>MSSMDSSSMLDLDRPKKKIKRSRLEDELFVKDSKLSKRGRIITFRSCGNIGHNKSTCKGQGQQSRIGVNNAKASGSPSGQAEVAIGQYGLGVVITSNS</sequence>
<name>A0ABQ5F2D2_9ASTR</name>
<evidence type="ECO:0000313" key="2">
    <source>
        <dbReference type="Proteomes" id="UP001151760"/>
    </source>
</evidence>
<accession>A0ABQ5F2D2</accession>
<reference evidence="1" key="1">
    <citation type="journal article" date="2022" name="Int. J. Mol. Sci.">
        <title>Draft Genome of Tanacetum Coccineum: Genomic Comparison of Closely Related Tanacetum-Family Plants.</title>
        <authorList>
            <person name="Yamashiro T."/>
            <person name="Shiraishi A."/>
            <person name="Nakayama K."/>
            <person name="Satake H."/>
        </authorList>
    </citation>
    <scope>NUCLEOTIDE SEQUENCE</scope>
</reference>
<dbReference type="Proteomes" id="UP001151760">
    <property type="component" value="Unassembled WGS sequence"/>
</dbReference>